<dbReference type="Proteomes" id="UP000651271">
    <property type="component" value="Unassembled WGS sequence"/>
</dbReference>
<organism evidence="3 4">
    <name type="scientific">Sphingobacterium litopenaei</name>
    <dbReference type="NCBI Taxonomy" id="2763500"/>
    <lineage>
        <taxon>Bacteria</taxon>
        <taxon>Pseudomonadati</taxon>
        <taxon>Bacteroidota</taxon>
        <taxon>Sphingobacteriia</taxon>
        <taxon>Sphingobacteriales</taxon>
        <taxon>Sphingobacteriaceae</taxon>
        <taxon>Sphingobacterium</taxon>
    </lineage>
</organism>
<dbReference type="PANTHER" id="PTHR42915">
    <property type="entry name" value="HYPOTHETICAL 460 KDA PROTEIN IN FEUA-SIGW INTERGENIC REGION [PRECURSOR]"/>
    <property type="match status" value="1"/>
</dbReference>
<dbReference type="InterPro" id="IPR048503">
    <property type="entry name" value="NamZ_C"/>
</dbReference>
<evidence type="ECO:0000313" key="4">
    <source>
        <dbReference type="Proteomes" id="UP000651271"/>
    </source>
</evidence>
<feature type="domain" description="Peptidoglycan beta-N-acetylmuramidase NamZ C-terminal" evidence="2">
    <location>
        <begin position="228"/>
        <end position="381"/>
    </location>
</feature>
<proteinExistence type="predicted"/>
<protein>
    <submittedName>
        <fullName evidence="3">DUF1343 domain-containing protein</fullName>
    </submittedName>
</protein>
<dbReference type="Pfam" id="PF07075">
    <property type="entry name" value="NamZ_N"/>
    <property type="match status" value="1"/>
</dbReference>
<dbReference type="RefSeq" id="WP_190301901.1">
    <property type="nucleotide sequence ID" value="NZ_JACOIJ010000010.1"/>
</dbReference>
<evidence type="ECO:0000259" key="2">
    <source>
        <dbReference type="Pfam" id="PF20732"/>
    </source>
</evidence>
<dbReference type="InterPro" id="IPR048502">
    <property type="entry name" value="NamZ_N"/>
</dbReference>
<dbReference type="Gene3D" id="3.90.1150.140">
    <property type="match status" value="1"/>
</dbReference>
<name>A0ABR7YDI7_9SPHI</name>
<dbReference type="Gene3D" id="3.40.50.12170">
    <property type="entry name" value="Uncharacterised protein PF07075, DUF1343"/>
    <property type="match status" value="1"/>
</dbReference>
<dbReference type="EMBL" id="JACOIJ010000010">
    <property type="protein sequence ID" value="MBD1429349.1"/>
    <property type="molecule type" value="Genomic_DNA"/>
</dbReference>
<sequence length="381" mass="43487">MKSTTRFGVDILLEKESINKNLKIGLVCNAASMTSKDQHSRLALKDAGFNITKLFAPEHGFDGTGDDGAYIDHHIDSATQIPIISLYSEKLAPTEKDLADLDLIIVDLPDIGARFYTYLWTMTHVLESCEKYNKPVLLLDRPNPIEQAIHLAEGPFLNESCSSFIGRFNIPITHQCTLAELAQYFRGKYYPKLDLQIQKMENWNRATNTDYPFFPTSPAIQNRETIYTYAGACLFEGLNIQEGRGTDYPFAQFGAPWIDADLLYKQVSKELVGADIEVVHYTSTMSLYIGEECHGLRIIPKNPTAFQSVQYFINLIQIIYSMFPDHLKERNYHTNVNPDGNKHLDKLLGIPNAFKYLKQHKINTREGIEDWEKEITPFLLY</sequence>
<reference evidence="3 4" key="1">
    <citation type="submission" date="2020-08" db="EMBL/GenBank/DDBJ databases">
        <title>Sphingobacterium sp. DN04309 isolated from aquaculture water.</title>
        <authorList>
            <person name="Zhang M."/>
        </authorList>
    </citation>
    <scope>NUCLEOTIDE SEQUENCE [LARGE SCALE GENOMIC DNA]</scope>
    <source>
        <strain evidence="3 4">DN04309</strain>
    </source>
</reference>
<feature type="domain" description="Peptidoglycan beta-N-acetylmuramidase NamZ N-terminal" evidence="1">
    <location>
        <begin position="24"/>
        <end position="223"/>
    </location>
</feature>
<dbReference type="PIRSF" id="PIRSF016719">
    <property type="entry name" value="UCP016719"/>
    <property type="match status" value="1"/>
</dbReference>
<gene>
    <name evidence="3" type="ORF">H8B04_07175</name>
</gene>
<comment type="caution">
    <text evidence="3">The sequence shown here is derived from an EMBL/GenBank/DDBJ whole genome shotgun (WGS) entry which is preliminary data.</text>
</comment>
<evidence type="ECO:0000313" key="3">
    <source>
        <dbReference type="EMBL" id="MBD1429349.1"/>
    </source>
</evidence>
<dbReference type="PANTHER" id="PTHR42915:SF1">
    <property type="entry name" value="PEPTIDOGLYCAN BETA-N-ACETYLMURAMIDASE NAMZ"/>
    <property type="match status" value="1"/>
</dbReference>
<evidence type="ECO:0000259" key="1">
    <source>
        <dbReference type="Pfam" id="PF07075"/>
    </source>
</evidence>
<accession>A0ABR7YDI7</accession>
<dbReference type="Pfam" id="PF20732">
    <property type="entry name" value="NamZ_C"/>
    <property type="match status" value="1"/>
</dbReference>
<keyword evidence="4" id="KW-1185">Reference proteome</keyword>
<dbReference type="InterPro" id="IPR008302">
    <property type="entry name" value="NamZ"/>
</dbReference>